<evidence type="ECO:0000313" key="2">
    <source>
        <dbReference type="EMBL" id="GER45411.1"/>
    </source>
</evidence>
<keyword evidence="3" id="KW-1185">Reference proteome</keyword>
<organism evidence="2 3">
    <name type="scientific">Striga asiatica</name>
    <name type="common">Asiatic witchweed</name>
    <name type="synonym">Buchnera asiatica</name>
    <dbReference type="NCBI Taxonomy" id="4170"/>
    <lineage>
        <taxon>Eukaryota</taxon>
        <taxon>Viridiplantae</taxon>
        <taxon>Streptophyta</taxon>
        <taxon>Embryophyta</taxon>
        <taxon>Tracheophyta</taxon>
        <taxon>Spermatophyta</taxon>
        <taxon>Magnoliopsida</taxon>
        <taxon>eudicotyledons</taxon>
        <taxon>Gunneridae</taxon>
        <taxon>Pentapetalae</taxon>
        <taxon>asterids</taxon>
        <taxon>lamiids</taxon>
        <taxon>Lamiales</taxon>
        <taxon>Orobanchaceae</taxon>
        <taxon>Buchnereae</taxon>
        <taxon>Striga</taxon>
    </lineage>
</organism>
<comment type="caution">
    <text evidence="2">The sequence shown here is derived from an EMBL/GenBank/DDBJ whole genome shotgun (WGS) entry which is preliminary data.</text>
</comment>
<feature type="region of interest" description="Disordered" evidence="1">
    <location>
        <begin position="33"/>
        <end position="78"/>
    </location>
</feature>
<reference evidence="3" key="1">
    <citation type="journal article" date="2019" name="Curr. Biol.">
        <title>Genome Sequence of Striga asiatica Provides Insight into the Evolution of Plant Parasitism.</title>
        <authorList>
            <person name="Yoshida S."/>
            <person name="Kim S."/>
            <person name="Wafula E.K."/>
            <person name="Tanskanen J."/>
            <person name="Kim Y.M."/>
            <person name="Honaas L."/>
            <person name="Yang Z."/>
            <person name="Spallek T."/>
            <person name="Conn C.E."/>
            <person name="Ichihashi Y."/>
            <person name="Cheong K."/>
            <person name="Cui S."/>
            <person name="Der J.P."/>
            <person name="Gundlach H."/>
            <person name="Jiao Y."/>
            <person name="Hori C."/>
            <person name="Ishida J.K."/>
            <person name="Kasahara H."/>
            <person name="Kiba T."/>
            <person name="Kim M.S."/>
            <person name="Koo N."/>
            <person name="Laohavisit A."/>
            <person name="Lee Y.H."/>
            <person name="Lumba S."/>
            <person name="McCourt P."/>
            <person name="Mortimer J.C."/>
            <person name="Mutuku J.M."/>
            <person name="Nomura T."/>
            <person name="Sasaki-Sekimoto Y."/>
            <person name="Seto Y."/>
            <person name="Wang Y."/>
            <person name="Wakatake T."/>
            <person name="Sakakibara H."/>
            <person name="Demura T."/>
            <person name="Yamaguchi S."/>
            <person name="Yoneyama K."/>
            <person name="Manabe R.I."/>
            <person name="Nelson D.C."/>
            <person name="Schulman A.H."/>
            <person name="Timko M.P."/>
            <person name="dePamphilis C.W."/>
            <person name="Choi D."/>
            <person name="Shirasu K."/>
        </authorList>
    </citation>
    <scope>NUCLEOTIDE SEQUENCE [LARGE SCALE GENOMIC DNA]</scope>
    <source>
        <strain evidence="3">cv. UVA1</strain>
    </source>
</reference>
<evidence type="ECO:0000313" key="3">
    <source>
        <dbReference type="Proteomes" id="UP000325081"/>
    </source>
</evidence>
<feature type="compositionally biased region" description="Polar residues" evidence="1">
    <location>
        <begin position="58"/>
        <end position="71"/>
    </location>
</feature>
<dbReference type="AlphaFoldDB" id="A0A5A7QNG1"/>
<proteinExistence type="predicted"/>
<protein>
    <submittedName>
        <fullName evidence="2">Phosphoribosylaminoimidazole-succinocarboxamidesynthase</fullName>
    </submittedName>
</protein>
<sequence>MCEKKRSDIIKSSFVVNQYGEWLRASHGWGTGRFNKGKDGMEGVIDVNDESGSHKENVSSPQREGISQGSLEVSDEKEGLGKKVAEAVSVGERGVVVSNSKMECEGGEDRGKKVVALGVWVEVDLRVGKVTR</sequence>
<name>A0A5A7QNG1_STRAF</name>
<dbReference type="EMBL" id="BKCP01007182">
    <property type="protein sequence ID" value="GER45411.1"/>
    <property type="molecule type" value="Genomic_DNA"/>
</dbReference>
<evidence type="ECO:0000256" key="1">
    <source>
        <dbReference type="SAM" id="MobiDB-lite"/>
    </source>
</evidence>
<dbReference type="Proteomes" id="UP000325081">
    <property type="component" value="Unassembled WGS sequence"/>
</dbReference>
<accession>A0A5A7QNG1</accession>
<gene>
    <name evidence="2" type="ORF">STAS_22358</name>
</gene>